<dbReference type="InterPro" id="IPR014710">
    <property type="entry name" value="RmlC-like_jellyroll"/>
</dbReference>
<organism evidence="3 4">
    <name type="scientific">Teichococcus aerophilus</name>
    <dbReference type="NCBI Taxonomy" id="1224513"/>
    <lineage>
        <taxon>Bacteria</taxon>
        <taxon>Pseudomonadati</taxon>
        <taxon>Pseudomonadota</taxon>
        <taxon>Alphaproteobacteria</taxon>
        <taxon>Acetobacterales</taxon>
        <taxon>Roseomonadaceae</taxon>
        <taxon>Roseomonas</taxon>
    </lineage>
</organism>
<dbReference type="PANTHER" id="PTHR38599">
    <property type="entry name" value="CUPIN DOMAIN PROTEIN (AFU_ORTHOLOGUE AFUA_3G13620)"/>
    <property type="match status" value="1"/>
</dbReference>
<comment type="caution">
    <text evidence="3">The sequence shown here is derived from an EMBL/GenBank/DDBJ whole genome shotgun (WGS) entry which is preliminary data.</text>
</comment>
<reference evidence="3 4" key="1">
    <citation type="journal article" date="2013" name="Int. J. Syst. Evol. Microbiol.">
        <title>Roseomonas aerophila sp. nov., isolated from air.</title>
        <authorList>
            <person name="Kim S.J."/>
            <person name="Weon H.Y."/>
            <person name="Ahn J.H."/>
            <person name="Hong S.B."/>
            <person name="Seok S.J."/>
            <person name="Whang K.S."/>
            <person name="Kwon S.W."/>
        </authorList>
    </citation>
    <scope>NUCLEOTIDE SEQUENCE [LARGE SCALE GENOMIC DNA]</scope>
    <source>
        <strain evidence="3 4">NBRC 108923</strain>
    </source>
</reference>
<evidence type="ECO:0000259" key="2">
    <source>
        <dbReference type="Pfam" id="PF07883"/>
    </source>
</evidence>
<dbReference type="InterPro" id="IPR013096">
    <property type="entry name" value="Cupin_2"/>
</dbReference>
<feature type="chain" id="PRO_5045203348" evidence="1">
    <location>
        <begin position="26"/>
        <end position="134"/>
    </location>
</feature>
<gene>
    <name evidence="3" type="ORF">IBL26_21940</name>
</gene>
<dbReference type="Gene3D" id="2.60.120.10">
    <property type="entry name" value="Jelly Rolls"/>
    <property type="match status" value="1"/>
</dbReference>
<evidence type="ECO:0000313" key="4">
    <source>
        <dbReference type="Proteomes" id="UP000626026"/>
    </source>
</evidence>
<dbReference type="EMBL" id="JACTVA010000058">
    <property type="protein sequence ID" value="MBC9209522.1"/>
    <property type="molecule type" value="Genomic_DNA"/>
</dbReference>
<feature type="signal peptide" evidence="1">
    <location>
        <begin position="1"/>
        <end position="25"/>
    </location>
</feature>
<dbReference type="PANTHER" id="PTHR38599:SF1">
    <property type="entry name" value="CUPIN DOMAIN PROTEIN (AFU_ORTHOLOGUE AFUA_3G13620)"/>
    <property type="match status" value="1"/>
</dbReference>
<keyword evidence="4" id="KW-1185">Reference proteome</keyword>
<protein>
    <submittedName>
        <fullName evidence="3">Cupin domain-containing protein</fullName>
    </submittedName>
</protein>
<sequence>MITRRIFGGCALCAAIGLVAAPAGAQVPSPVRRTTVKQEALPGTNHVTLQVIVELDAGAIIARHTHPGHEATVILSGDLELAVEGEATRRLAPGDSFLVQAGVPHAGKALANSRLFATYVVEKDKPLSSPAPLG</sequence>
<feature type="domain" description="Cupin type-2" evidence="2">
    <location>
        <begin position="52"/>
        <end position="110"/>
    </location>
</feature>
<keyword evidence="1" id="KW-0732">Signal</keyword>
<accession>A0ABR7RSH4</accession>
<dbReference type="Pfam" id="PF07883">
    <property type="entry name" value="Cupin_2"/>
    <property type="match status" value="1"/>
</dbReference>
<name>A0ABR7RSH4_9PROT</name>
<dbReference type="RefSeq" id="WP_187786655.1">
    <property type="nucleotide sequence ID" value="NZ_JACTVA010000058.1"/>
</dbReference>
<dbReference type="InterPro" id="IPR011051">
    <property type="entry name" value="RmlC_Cupin_sf"/>
</dbReference>
<evidence type="ECO:0000256" key="1">
    <source>
        <dbReference type="SAM" id="SignalP"/>
    </source>
</evidence>
<evidence type="ECO:0000313" key="3">
    <source>
        <dbReference type="EMBL" id="MBC9209522.1"/>
    </source>
</evidence>
<dbReference type="SUPFAM" id="SSF51182">
    <property type="entry name" value="RmlC-like cupins"/>
    <property type="match status" value="1"/>
</dbReference>
<dbReference type="Proteomes" id="UP000626026">
    <property type="component" value="Unassembled WGS sequence"/>
</dbReference>
<proteinExistence type="predicted"/>